<evidence type="ECO:0000256" key="11">
    <source>
        <dbReference type="ARBA" id="ARBA00023180"/>
    </source>
</evidence>
<protein>
    <recommendedName>
        <fullName evidence="12">Integrin beta</fullName>
    </recommendedName>
</protein>
<dbReference type="Pfam" id="PF23106">
    <property type="entry name" value="EGF_Teneurin"/>
    <property type="match status" value="1"/>
</dbReference>
<comment type="similarity">
    <text evidence="2 12">Belongs to the integrin beta chain family.</text>
</comment>
<dbReference type="Gene3D" id="2.10.25.10">
    <property type="entry name" value="Laminin"/>
    <property type="match status" value="3"/>
</dbReference>
<dbReference type="PANTHER" id="PTHR10082:SF60">
    <property type="entry name" value="INTEGRIN BETA-PS"/>
    <property type="match status" value="1"/>
</dbReference>
<dbReference type="SUPFAM" id="SSF57196">
    <property type="entry name" value="EGF/Laminin"/>
    <property type="match status" value="1"/>
</dbReference>
<keyword evidence="10" id="KW-1015">Disulfide bond</keyword>
<feature type="chain" id="PRO_5045827822" description="Integrin beta" evidence="14">
    <location>
        <begin position="20"/>
        <end position="769"/>
    </location>
</feature>
<dbReference type="Pfam" id="PF08725">
    <property type="entry name" value="Integrin_b_cyt"/>
    <property type="match status" value="1"/>
</dbReference>
<keyword evidence="6 12" id="KW-0130">Cell adhesion</keyword>
<evidence type="ECO:0000256" key="9">
    <source>
        <dbReference type="ARBA" id="ARBA00023136"/>
    </source>
</evidence>
<dbReference type="PROSITE" id="PS00022">
    <property type="entry name" value="EGF_1"/>
    <property type="match status" value="1"/>
</dbReference>
<feature type="domain" description="VWFA" evidence="15">
    <location>
        <begin position="129"/>
        <end position="326"/>
    </location>
</feature>
<dbReference type="InterPro" id="IPR000742">
    <property type="entry name" value="EGF"/>
</dbReference>
<evidence type="ECO:0000313" key="17">
    <source>
        <dbReference type="Proteomes" id="UP001153292"/>
    </source>
</evidence>
<evidence type="ECO:0000256" key="7">
    <source>
        <dbReference type="ARBA" id="ARBA00022989"/>
    </source>
</evidence>
<name>A0ABN8B751_CHISP</name>
<dbReference type="SMART" id="SM00187">
    <property type="entry name" value="INB"/>
    <property type="match status" value="1"/>
</dbReference>
<evidence type="ECO:0000256" key="1">
    <source>
        <dbReference type="ARBA" id="ARBA00004479"/>
    </source>
</evidence>
<dbReference type="SUPFAM" id="SSF53300">
    <property type="entry name" value="vWA-like"/>
    <property type="match status" value="1"/>
</dbReference>
<sequence length="769" mass="87059">MMRAILILTLHYCVEEMVADKTCNNFDKCGTCVGFSGDKCVWCSEPNITETRCQPEKFFLTNQHWCNESLVYNPIMMSGETVRNDSLNPGTDKRKPVQIQPQELKVTLRPGAEYNFKMFYKPADDFPLDVYYLMDYSYTMKKYIVQLKTEAENIFKQLRTFTNNVQFGVGYFIEKPDFPFVNPQLQYAYSFKNRLSLTKDIKAFTEAIANETEGSNYDLPEAGLDGLMQVMACEKELGWRSEARRIIVLATDAPYHSAGDGKMVGAGNPNDMICHLNATNYYSHSLLQDYPSISQLNKMASDGKFRIIFAALSMVKKEYELLAKHILGSKYAELKTKSNIIDIIKNAYLESSRYMMLKYQWPPYVQLMLQPDCSKAGNCEMRHKKTLTIDAQIKVQECPDNKKDFFQKLEIEPDVGGLDDKLKIYLEIDCQCDCEKNTGIENSSLCSTSGTHRCGICECNKDRYGDVCQCNGNITSKTDLEKCKHNKNDTGFCSGRGTCVCGKCSCVTGFSGNYCEFDDNSCPRQDDKLCSAHGRCTLGACQCGTGWTGDDCSCTLVTTKCYLPFSKEICSGNGECECGGCVCRKTKEGTLYSGSFCDDCEECTEKRCKELEDYAACNLWNNKTYCDQLPEFNQTSNTEVQVLSKGEINNMTWPTAKWCYKKLENGTSIVFMNYHDKSNNNLQLIIQKELEEESKRKIWIAVGASIGTVLLIGLLTVIIWKIIMDKMDEREYHNFISKAQEAGFDVSENPIYQPAAISFSNPTYGVQQN</sequence>
<dbReference type="InterPro" id="IPR036465">
    <property type="entry name" value="vWFA_dom_sf"/>
</dbReference>
<evidence type="ECO:0000256" key="2">
    <source>
        <dbReference type="ARBA" id="ARBA00007449"/>
    </source>
</evidence>
<dbReference type="PANTHER" id="PTHR10082">
    <property type="entry name" value="INTEGRIN BETA SUBUNIT"/>
    <property type="match status" value="1"/>
</dbReference>
<dbReference type="Gene3D" id="3.40.50.410">
    <property type="entry name" value="von Willebrand factor, type A domain"/>
    <property type="match status" value="1"/>
</dbReference>
<feature type="transmembrane region" description="Helical" evidence="13">
    <location>
        <begin position="698"/>
        <end position="720"/>
    </location>
</feature>
<dbReference type="InterPro" id="IPR002369">
    <property type="entry name" value="Integrin_bsu_VWA"/>
</dbReference>
<evidence type="ECO:0000313" key="16">
    <source>
        <dbReference type="EMBL" id="CAH0404642.1"/>
    </source>
</evidence>
<keyword evidence="17" id="KW-1185">Reference proteome</keyword>
<evidence type="ECO:0000256" key="13">
    <source>
        <dbReference type="SAM" id="Phobius"/>
    </source>
</evidence>
<keyword evidence="4 14" id="KW-0732">Signal</keyword>
<dbReference type="Gene3D" id="2.60.40.1510">
    <property type="entry name" value="ntegrin, alpha v. Chain A, domain 3"/>
    <property type="match status" value="1"/>
</dbReference>
<dbReference type="InterPro" id="IPR015812">
    <property type="entry name" value="Integrin_bsu"/>
</dbReference>
<dbReference type="PRINTS" id="PR01186">
    <property type="entry name" value="INTEGRINB"/>
</dbReference>
<evidence type="ECO:0000256" key="8">
    <source>
        <dbReference type="ARBA" id="ARBA00023037"/>
    </source>
</evidence>
<evidence type="ECO:0000256" key="3">
    <source>
        <dbReference type="ARBA" id="ARBA00022692"/>
    </source>
</evidence>
<accession>A0ABN8B751</accession>
<keyword evidence="11" id="KW-0325">Glycoprotein</keyword>
<evidence type="ECO:0000256" key="14">
    <source>
        <dbReference type="SAM" id="SignalP"/>
    </source>
</evidence>
<dbReference type="InterPro" id="IPR057243">
    <property type="entry name" value="Integrin_I-EGF_CS"/>
</dbReference>
<keyword evidence="7 13" id="KW-1133">Transmembrane helix</keyword>
<evidence type="ECO:0000256" key="10">
    <source>
        <dbReference type="ARBA" id="ARBA00023157"/>
    </source>
</evidence>
<dbReference type="Pfam" id="PF00362">
    <property type="entry name" value="Integrin_beta"/>
    <property type="match status" value="1"/>
</dbReference>
<evidence type="ECO:0000256" key="12">
    <source>
        <dbReference type="RuleBase" id="RU000633"/>
    </source>
</evidence>
<dbReference type="EMBL" id="OU963896">
    <property type="protein sequence ID" value="CAH0404642.1"/>
    <property type="molecule type" value="Genomic_DNA"/>
</dbReference>
<evidence type="ECO:0000259" key="15">
    <source>
        <dbReference type="PROSITE" id="PS50234"/>
    </source>
</evidence>
<proteinExistence type="inferred from homology"/>
<comment type="subcellular location">
    <subcellularLocation>
        <location evidence="12">Cell membrane</location>
        <topology evidence="12">Single-pass type I membrane protein</topology>
    </subcellularLocation>
    <subcellularLocation>
        <location evidence="1">Membrane</location>
        <topology evidence="1">Single-pass type I membrane protein</topology>
    </subcellularLocation>
</comment>
<organism evidence="16 17">
    <name type="scientific">Chilo suppressalis</name>
    <name type="common">Asiatic rice borer moth</name>
    <dbReference type="NCBI Taxonomy" id="168631"/>
    <lineage>
        <taxon>Eukaryota</taxon>
        <taxon>Metazoa</taxon>
        <taxon>Ecdysozoa</taxon>
        <taxon>Arthropoda</taxon>
        <taxon>Hexapoda</taxon>
        <taxon>Insecta</taxon>
        <taxon>Pterygota</taxon>
        <taxon>Neoptera</taxon>
        <taxon>Endopterygota</taxon>
        <taxon>Lepidoptera</taxon>
        <taxon>Glossata</taxon>
        <taxon>Ditrysia</taxon>
        <taxon>Pyraloidea</taxon>
        <taxon>Crambidae</taxon>
        <taxon>Crambinae</taxon>
        <taxon>Chilo</taxon>
    </lineage>
</organism>
<dbReference type="PROSITE" id="PS00243">
    <property type="entry name" value="I_EGF_1"/>
    <property type="match status" value="2"/>
</dbReference>
<dbReference type="InterPro" id="IPR014836">
    <property type="entry name" value="Integrin_bsu_cyt_dom"/>
</dbReference>
<dbReference type="Proteomes" id="UP001153292">
    <property type="component" value="Chromosome 3"/>
</dbReference>
<feature type="signal peptide" evidence="14">
    <location>
        <begin position="1"/>
        <end position="19"/>
    </location>
</feature>
<evidence type="ECO:0000256" key="4">
    <source>
        <dbReference type="ARBA" id="ARBA00022729"/>
    </source>
</evidence>
<dbReference type="SUPFAM" id="SSF69179">
    <property type="entry name" value="Integrin domains"/>
    <property type="match status" value="1"/>
</dbReference>
<dbReference type="Gene3D" id="1.20.5.100">
    <property type="entry name" value="Cytochrome c1, transmembrane anchor, C-terminal"/>
    <property type="match status" value="1"/>
</dbReference>
<dbReference type="Pfam" id="PF23105">
    <property type="entry name" value="EGF_integrin"/>
    <property type="match status" value="1"/>
</dbReference>
<dbReference type="InterPro" id="IPR032695">
    <property type="entry name" value="Integrin_dom_sf"/>
</dbReference>
<evidence type="ECO:0000256" key="5">
    <source>
        <dbReference type="ARBA" id="ARBA00022737"/>
    </source>
</evidence>
<dbReference type="InterPro" id="IPR057073">
    <property type="entry name" value="EGF_integrin_2"/>
</dbReference>
<reference evidence="16" key="1">
    <citation type="submission" date="2021-12" db="EMBL/GenBank/DDBJ databases">
        <authorList>
            <person name="King R."/>
        </authorList>
    </citation>
    <scope>NUCLEOTIDE SEQUENCE</scope>
</reference>
<keyword evidence="5" id="KW-0677">Repeat</keyword>
<keyword evidence="8 12" id="KW-0401">Integrin</keyword>
<keyword evidence="9 13" id="KW-0472">Membrane</keyword>
<gene>
    <name evidence="16" type="ORF">CHILSU_LOCUS7988</name>
</gene>
<keyword evidence="3 12" id="KW-0812">Transmembrane</keyword>
<evidence type="ECO:0000256" key="6">
    <source>
        <dbReference type="ARBA" id="ARBA00022889"/>
    </source>
</evidence>
<dbReference type="SMART" id="SM01241">
    <property type="entry name" value="Integrin_b_cyt"/>
    <property type="match status" value="1"/>
</dbReference>
<dbReference type="PIRSF" id="PIRSF002512">
    <property type="entry name" value="Integrin_B"/>
    <property type="match status" value="1"/>
</dbReference>
<dbReference type="PROSITE" id="PS50234">
    <property type="entry name" value="VWFA"/>
    <property type="match status" value="1"/>
</dbReference>
<dbReference type="InterPro" id="IPR002035">
    <property type="entry name" value="VWF_A"/>
</dbReference>